<evidence type="ECO:0000256" key="1">
    <source>
        <dbReference type="SAM" id="Phobius"/>
    </source>
</evidence>
<evidence type="ECO:0000313" key="3">
    <source>
        <dbReference type="Proteomes" id="UP000003416"/>
    </source>
</evidence>
<feature type="transmembrane region" description="Helical" evidence="1">
    <location>
        <begin position="52"/>
        <end position="72"/>
    </location>
</feature>
<organism evidence="2 3">
    <name type="scientific">Bacteroides fluxus YIT 12057</name>
    <dbReference type="NCBI Taxonomy" id="763034"/>
    <lineage>
        <taxon>Bacteria</taxon>
        <taxon>Pseudomonadati</taxon>
        <taxon>Bacteroidota</taxon>
        <taxon>Bacteroidia</taxon>
        <taxon>Bacteroidales</taxon>
        <taxon>Bacteroidaceae</taxon>
        <taxon>Bacteroides</taxon>
    </lineage>
</organism>
<dbReference type="eggNOG" id="COG1030">
    <property type="taxonomic scope" value="Bacteria"/>
</dbReference>
<reference evidence="2 3" key="1">
    <citation type="submission" date="2011-02" db="EMBL/GenBank/DDBJ databases">
        <authorList>
            <person name="Weinstock G."/>
            <person name="Sodergren E."/>
            <person name="Clifton S."/>
            <person name="Fulton L."/>
            <person name="Fulton B."/>
            <person name="Courtney L."/>
            <person name="Fronick C."/>
            <person name="Harrison M."/>
            <person name="Strong C."/>
            <person name="Farmer C."/>
            <person name="Delahaunty K."/>
            <person name="Markovic C."/>
            <person name="Hall O."/>
            <person name="Minx P."/>
            <person name="Tomlinson C."/>
            <person name="Mitreva M."/>
            <person name="Hou S."/>
            <person name="Chen J."/>
            <person name="Wollam A."/>
            <person name="Pepin K.H."/>
            <person name="Johnson M."/>
            <person name="Bhonagiri V."/>
            <person name="Zhang X."/>
            <person name="Suruliraj S."/>
            <person name="Warren W."/>
            <person name="Chinwalla A."/>
            <person name="Mardis E.R."/>
            <person name="Wilson R.K."/>
        </authorList>
    </citation>
    <scope>NUCLEOTIDE SEQUENCE [LARGE SCALE GENOMIC DNA]</scope>
    <source>
        <strain evidence="2 3">YIT 12057</strain>
    </source>
</reference>
<dbReference type="EMBL" id="AFBN01000011">
    <property type="protein sequence ID" value="EGF59257.1"/>
    <property type="molecule type" value="Genomic_DNA"/>
</dbReference>
<keyword evidence="1" id="KW-0812">Transmembrane</keyword>
<dbReference type="STRING" id="763034.HMPREF9446_00628"/>
<comment type="caution">
    <text evidence="2">The sequence shown here is derived from an EMBL/GenBank/DDBJ whole genome shotgun (WGS) entry which is preliminary data.</text>
</comment>
<feature type="transmembrane region" description="Helical" evidence="1">
    <location>
        <begin position="6"/>
        <end position="24"/>
    </location>
</feature>
<keyword evidence="1" id="KW-1133">Transmembrane helix</keyword>
<gene>
    <name evidence="2" type="ORF">HMPREF9446_00628</name>
</gene>
<name>F3PPI7_9BACE</name>
<dbReference type="PANTHER" id="PTHR33507">
    <property type="entry name" value="INNER MEMBRANE PROTEIN YBBJ"/>
    <property type="match status" value="1"/>
</dbReference>
<dbReference type="PANTHER" id="PTHR33507:SF3">
    <property type="entry name" value="INNER MEMBRANE PROTEIN YBBJ"/>
    <property type="match status" value="1"/>
</dbReference>
<accession>F3PPI7</accession>
<protein>
    <submittedName>
        <fullName evidence="2">Uncharacterized protein</fullName>
    </submittedName>
</protein>
<keyword evidence="3" id="KW-1185">Reference proteome</keyword>
<keyword evidence="1" id="KW-0472">Membrane</keyword>
<sequence>MDILIITMLIIAAVILFLVELFVIPGISIAGFLAGGCVIFANYYAFSYMGTTAGIITLIISAIACISSLILFMRSKTLDKIALKKNITSKVDRSAEAKVKIGDTGITTTRLALIGYAEINGDIVEVKSTDGLMDEKTPIIVNRITDGTILVEKLKN</sequence>
<dbReference type="GO" id="GO:0005886">
    <property type="term" value="C:plasma membrane"/>
    <property type="evidence" value="ECO:0007669"/>
    <property type="project" value="TreeGrafter"/>
</dbReference>
<proteinExistence type="predicted"/>
<dbReference type="AlphaFoldDB" id="F3PPI7"/>
<dbReference type="InterPro" id="IPR052165">
    <property type="entry name" value="Membrane_assoc_protease"/>
</dbReference>
<dbReference type="RefSeq" id="WP_009123886.1">
    <property type="nucleotide sequence ID" value="NZ_GL882612.1"/>
</dbReference>
<dbReference type="Proteomes" id="UP000003416">
    <property type="component" value="Unassembled WGS sequence"/>
</dbReference>
<dbReference type="GeneID" id="86048409"/>
<evidence type="ECO:0000313" key="2">
    <source>
        <dbReference type="EMBL" id="EGF59257.1"/>
    </source>
</evidence>
<dbReference type="HOGENOM" id="CLU_087257_3_1_10"/>